<dbReference type="PANTHER" id="PTHR23430">
    <property type="entry name" value="HISTONE H2A"/>
    <property type="match status" value="1"/>
</dbReference>
<organism evidence="3 4">
    <name type="scientific">Cylicocyclus nassatus</name>
    <name type="common">Nematode worm</name>
    <dbReference type="NCBI Taxonomy" id="53992"/>
    <lineage>
        <taxon>Eukaryota</taxon>
        <taxon>Metazoa</taxon>
        <taxon>Ecdysozoa</taxon>
        <taxon>Nematoda</taxon>
        <taxon>Chromadorea</taxon>
        <taxon>Rhabditida</taxon>
        <taxon>Rhabditina</taxon>
        <taxon>Rhabditomorpha</taxon>
        <taxon>Strongyloidea</taxon>
        <taxon>Strongylidae</taxon>
        <taxon>Cylicocyclus</taxon>
    </lineage>
</organism>
<sequence length="136" mass="15040">MGRTCENPLDELNHVMELKHIPADIFERAATCSPMLSSLGKGGIASTTCKRSRSSRAGLQFSVARVERMLRKGNYARRISGGAPVFLAAVIEYLVAEDQSSPSPTRCSQRRGAGQAALRRHHRPRRSRALHPSRFI</sequence>
<dbReference type="PRINTS" id="PR00620">
    <property type="entry name" value="HISTONEH2A"/>
</dbReference>
<name>A0AA36MIR0_CYLNA</name>
<feature type="compositionally biased region" description="Polar residues" evidence="2">
    <location>
        <begin position="98"/>
        <end position="107"/>
    </location>
</feature>
<comment type="similarity">
    <text evidence="1">Belongs to the histone H2A family.</text>
</comment>
<keyword evidence="1" id="KW-0238">DNA-binding</keyword>
<evidence type="ECO:0000313" key="4">
    <source>
        <dbReference type="Proteomes" id="UP001176961"/>
    </source>
</evidence>
<reference evidence="3" key="1">
    <citation type="submission" date="2023-07" db="EMBL/GenBank/DDBJ databases">
        <authorList>
            <consortium name="CYATHOMIX"/>
        </authorList>
    </citation>
    <scope>NUCLEOTIDE SEQUENCE</scope>
    <source>
        <strain evidence="3">N/A</strain>
    </source>
</reference>
<dbReference type="SMART" id="SM00414">
    <property type="entry name" value="H2A"/>
    <property type="match status" value="1"/>
</dbReference>
<dbReference type="Gene3D" id="1.10.20.10">
    <property type="entry name" value="Histone, subunit A"/>
    <property type="match status" value="1"/>
</dbReference>
<dbReference type="GO" id="GO:0003677">
    <property type="term" value="F:DNA binding"/>
    <property type="evidence" value="ECO:0007669"/>
    <property type="project" value="UniProtKB-KW"/>
</dbReference>
<comment type="subcellular location">
    <subcellularLocation>
        <location evidence="1">Nucleus</location>
    </subcellularLocation>
</comment>
<feature type="region of interest" description="Disordered" evidence="2">
    <location>
        <begin position="98"/>
        <end position="136"/>
    </location>
</feature>
<comment type="subunit">
    <text evidence="1">The nucleosome is a histone octamer containing two molecules each of H2A, H2B, H3 and H4 assembled in one H3-H4 heterotetramer and two H2A-H2B heterodimers. The octamer wraps approximately 147 bp of DNA.</text>
</comment>
<evidence type="ECO:0000256" key="2">
    <source>
        <dbReference type="SAM" id="MobiDB-lite"/>
    </source>
</evidence>
<dbReference type="GO" id="GO:0046982">
    <property type="term" value="F:protein heterodimerization activity"/>
    <property type="evidence" value="ECO:0007669"/>
    <property type="project" value="InterPro"/>
</dbReference>
<protein>
    <recommendedName>
        <fullName evidence="1">Histone H2A</fullName>
    </recommendedName>
</protein>
<dbReference type="GO" id="GO:0000786">
    <property type="term" value="C:nucleosome"/>
    <property type="evidence" value="ECO:0007669"/>
    <property type="project" value="UniProtKB-KW"/>
</dbReference>
<dbReference type="InterPro" id="IPR002119">
    <property type="entry name" value="Histone_H2A"/>
</dbReference>
<keyword evidence="1" id="KW-0158">Chromosome</keyword>
<accession>A0AA36MIR0</accession>
<keyword evidence="1" id="KW-0544">Nucleosome core</keyword>
<dbReference type="Proteomes" id="UP001176961">
    <property type="component" value="Unassembled WGS sequence"/>
</dbReference>
<dbReference type="GO" id="GO:0005634">
    <property type="term" value="C:nucleus"/>
    <property type="evidence" value="ECO:0007669"/>
    <property type="project" value="UniProtKB-SubCell"/>
</dbReference>
<dbReference type="CDD" id="cd00074">
    <property type="entry name" value="HFD_H2A"/>
    <property type="match status" value="1"/>
</dbReference>
<dbReference type="InterPro" id="IPR009072">
    <property type="entry name" value="Histone-fold"/>
</dbReference>
<evidence type="ECO:0000313" key="3">
    <source>
        <dbReference type="EMBL" id="CAJ0610522.1"/>
    </source>
</evidence>
<dbReference type="GO" id="GO:0030527">
    <property type="term" value="F:structural constituent of chromatin"/>
    <property type="evidence" value="ECO:0007669"/>
    <property type="project" value="InterPro"/>
</dbReference>
<proteinExistence type="inferred from homology"/>
<evidence type="ECO:0000256" key="1">
    <source>
        <dbReference type="RuleBase" id="RU003767"/>
    </source>
</evidence>
<comment type="caution">
    <text evidence="3">The sequence shown here is derived from an EMBL/GenBank/DDBJ whole genome shotgun (WGS) entry which is preliminary data.</text>
</comment>
<gene>
    <name evidence="3" type="ORF">CYNAS_LOCUS22505</name>
</gene>
<dbReference type="AlphaFoldDB" id="A0AA36MIR0"/>
<feature type="compositionally biased region" description="Basic residues" evidence="2">
    <location>
        <begin position="118"/>
        <end position="136"/>
    </location>
</feature>
<keyword evidence="4" id="KW-1185">Reference proteome</keyword>
<dbReference type="EMBL" id="CATQJL010000326">
    <property type="protein sequence ID" value="CAJ0610522.1"/>
    <property type="molecule type" value="Genomic_DNA"/>
</dbReference>
<keyword evidence="1" id="KW-0539">Nucleus</keyword>
<dbReference type="SUPFAM" id="SSF47113">
    <property type="entry name" value="Histone-fold"/>
    <property type="match status" value="1"/>
</dbReference>